<proteinExistence type="predicted"/>
<evidence type="ECO:0000259" key="2">
    <source>
        <dbReference type="SMART" id="SM00382"/>
    </source>
</evidence>
<dbReference type="OrthoDB" id="9808397at2"/>
<dbReference type="Gene3D" id="3.40.50.300">
    <property type="entry name" value="P-loop containing nucleotide triphosphate hydrolases"/>
    <property type="match status" value="1"/>
</dbReference>
<dbReference type="Gene3D" id="1.10.8.80">
    <property type="entry name" value="Magnesium chelatase subunit I, C-Terminal domain"/>
    <property type="match status" value="1"/>
</dbReference>
<feature type="domain" description="AAA+ ATPase" evidence="2">
    <location>
        <begin position="69"/>
        <end position="210"/>
    </location>
</feature>
<name>A0A430FCB8_9BIFI</name>
<accession>A0A430FCB8</accession>
<gene>
    <name evidence="3" type="ORF">D2E23_1500</name>
</gene>
<dbReference type="Pfam" id="PF17863">
    <property type="entry name" value="AAA_lid_2"/>
    <property type="match status" value="1"/>
</dbReference>
<dbReference type="SUPFAM" id="SSF52540">
    <property type="entry name" value="P-loop containing nucleoside triphosphate hydrolases"/>
    <property type="match status" value="1"/>
</dbReference>
<dbReference type="EMBL" id="QXGJ01000007">
    <property type="protein sequence ID" value="RSX50477.1"/>
    <property type="molecule type" value="Genomic_DNA"/>
</dbReference>
<evidence type="ECO:0000313" key="3">
    <source>
        <dbReference type="EMBL" id="RSX50477.1"/>
    </source>
</evidence>
<dbReference type="InterPro" id="IPR011703">
    <property type="entry name" value="ATPase_AAA-3"/>
</dbReference>
<comment type="caution">
    <text evidence="3">The sequence shown here is derived from an EMBL/GenBank/DDBJ whole genome shotgun (WGS) entry which is preliminary data.</text>
</comment>
<organism evidence="3 4">
    <name type="scientific">Bifidobacterium callimiconis</name>
    <dbReference type="NCBI Taxonomy" id="2306973"/>
    <lineage>
        <taxon>Bacteria</taxon>
        <taxon>Bacillati</taxon>
        <taxon>Actinomycetota</taxon>
        <taxon>Actinomycetes</taxon>
        <taxon>Bifidobacteriales</taxon>
        <taxon>Bifidobacteriaceae</taxon>
        <taxon>Bifidobacterium</taxon>
    </lineage>
</organism>
<sequence length="369" mass="40112">MGDQHHEDRYQNRYRDAYDDRDPHDGHSAYDDSALSDPAGIPQRIIDALAGVLSCSRDVIELTVTVLCAGGHLLLEDVPGVGKTTLARALGQCVGGTVHRIQFTPDMMPSDLTGVNVYDQRTQRFEFHPGPLFADIVIADEVNRANPKTQSAMLEAMAERQISVDGVTRQLPEPYLVLATQNPIELEGTYPLPEAQLDRFMARTSIGYPTHDAERAMLLGTHAGEPLTDLRPVCSTLELADVLARVRAVHVSEPVADYIVSIVRATRDHPDVRFGASPRAGLNLLAMARARAYIDGRDFVTPNDVKTLAVVVLAHRLVPRSMTGSVASADQCAQIVESVLESVPAPNAGRSAAWQSGHSARSARSSRSR</sequence>
<dbReference type="Proteomes" id="UP000288607">
    <property type="component" value="Unassembled WGS sequence"/>
</dbReference>
<dbReference type="InterPro" id="IPR027417">
    <property type="entry name" value="P-loop_NTPase"/>
</dbReference>
<evidence type="ECO:0000313" key="4">
    <source>
        <dbReference type="Proteomes" id="UP000288607"/>
    </source>
</evidence>
<protein>
    <submittedName>
        <fullName evidence="3">MoxR-like ATPase</fullName>
    </submittedName>
</protein>
<evidence type="ECO:0000256" key="1">
    <source>
        <dbReference type="SAM" id="MobiDB-lite"/>
    </source>
</evidence>
<feature type="region of interest" description="Disordered" evidence="1">
    <location>
        <begin position="347"/>
        <end position="369"/>
    </location>
</feature>
<dbReference type="AlphaFoldDB" id="A0A430FCB8"/>
<keyword evidence="4" id="KW-1185">Reference proteome</keyword>
<reference evidence="3 4" key="1">
    <citation type="submission" date="2018-09" db="EMBL/GenBank/DDBJ databases">
        <title>Characterization of the phylogenetic diversity of five novel species belonging to the genus Bifidobacterium.</title>
        <authorList>
            <person name="Lugli G.A."/>
            <person name="Duranti S."/>
            <person name="Milani C."/>
        </authorList>
    </citation>
    <scope>NUCLEOTIDE SEQUENCE [LARGE SCALE GENOMIC DNA]</scope>
    <source>
        <strain evidence="3 4">2028B</strain>
    </source>
</reference>
<dbReference type="GO" id="GO:0005524">
    <property type="term" value="F:ATP binding"/>
    <property type="evidence" value="ECO:0007669"/>
    <property type="project" value="InterPro"/>
</dbReference>
<dbReference type="InterPro" id="IPR041628">
    <property type="entry name" value="ChlI/MoxR_AAA_lid"/>
</dbReference>
<dbReference type="Pfam" id="PF07726">
    <property type="entry name" value="AAA_3"/>
    <property type="match status" value="1"/>
</dbReference>
<dbReference type="PANTHER" id="PTHR42759">
    <property type="entry name" value="MOXR FAMILY PROTEIN"/>
    <property type="match status" value="1"/>
</dbReference>
<dbReference type="GO" id="GO:0016887">
    <property type="term" value="F:ATP hydrolysis activity"/>
    <property type="evidence" value="ECO:0007669"/>
    <property type="project" value="InterPro"/>
</dbReference>
<feature type="region of interest" description="Disordered" evidence="1">
    <location>
        <begin position="1"/>
        <end position="35"/>
    </location>
</feature>
<dbReference type="CDD" id="cd00009">
    <property type="entry name" value="AAA"/>
    <property type="match status" value="1"/>
</dbReference>
<dbReference type="InterPro" id="IPR050764">
    <property type="entry name" value="CbbQ/NirQ/NorQ/GpvN"/>
</dbReference>
<dbReference type="InterPro" id="IPR003593">
    <property type="entry name" value="AAA+_ATPase"/>
</dbReference>
<dbReference type="PIRSF" id="PIRSF002849">
    <property type="entry name" value="AAA_ATPase_chaperone_MoxR_prd"/>
    <property type="match status" value="1"/>
</dbReference>
<feature type="compositionally biased region" description="Basic and acidic residues" evidence="1">
    <location>
        <begin position="1"/>
        <end position="30"/>
    </location>
</feature>
<dbReference type="PANTHER" id="PTHR42759:SF5">
    <property type="entry name" value="METHANOL DEHYDROGENASE REGULATOR"/>
    <property type="match status" value="1"/>
</dbReference>
<dbReference type="SMART" id="SM00382">
    <property type="entry name" value="AAA"/>
    <property type="match status" value="1"/>
</dbReference>